<feature type="region of interest" description="Disordered" evidence="2">
    <location>
        <begin position="442"/>
        <end position="520"/>
    </location>
</feature>
<dbReference type="SUPFAM" id="SSF63829">
    <property type="entry name" value="Calcium-dependent phosphotriesterase"/>
    <property type="match status" value="1"/>
</dbReference>
<gene>
    <name evidence="7" type="ORF">SAMN04488508_108284</name>
</gene>
<dbReference type="Gene3D" id="4.10.1080.10">
    <property type="entry name" value="TSP type-3 repeat"/>
    <property type="match status" value="1"/>
</dbReference>
<dbReference type="Proteomes" id="UP000184432">
    <property type="component" value="Unassembled WGS sequence"/>
</dbReference>
<dbReference type="InterPro" id="IPR026444">
    <property type="entry name" value="Secre_tail"/>
</dbReference>
<dbReference type="Pfam" id="PF13448">
    <property type="entry name" value="DUF4114"/>
    <property type="match status" value="1"/>
</dbReference>
<keyword evidence="8" id="KW-1185">Reference proteome</keyword>
<evidence type="ECO:0000259" key="4">
    <source>
        <dbReference type="Pfam" id="PF13448"/>
    </source>
</evidence>
<evidence type="ECO:0000313" key="7">
    <source>
        <dbReference type="EMBL" id="SHJ42403.1"/>
    </source>
</evidence>
<dbReference type="InterPro" id="IPR054215">
    <property type="entry name" value="DUF6923"/>
</dbReference>
<dbReference type="EMBL" id="FQYP01000008">
    <property type="protein sequence ID" value="SHJ42403.1"/>
    <property type="molecule type" value="Genomic_DNA"/>
</dbReference>
<evidence type="ECO:0000313" key="8">
    <source>
        <dbReference type="Proteomes" id="UP000184432"/>
    </source>
</evidence>
<feature type="compositionally biased region" description="Low complexity" evidence="2">
    <location>
        <begin position="442"/>
        <end position="452"/>
    </location>
</feature>
<dbReference type="SUPFAM" id="SSF103647">
    <property type="entry name" value="TSP type-3 repeat"/>
    <property type="match status" value="1"/>
</dbReference>
<dbReference type="STRING" id="570521.SAMN04488508_108284"/>
<feature type="signal peptide" evidence="3">
    <location>
        <begin position="1"/>
        <end position="18"/>
    </location>
</feature>
<dbReference type="OrthoDB" id="1204817at2"/>
<evidence type="ECO:0000259" key="6">
    <source>
        <dbReference type="Pfam" id="PF21959"/>
    </source>
</evidence>
<dbReference type="Pfam" id="PF21959">
    <property type="entry name" value="DUF6923"/>
    <property type="match status" value="1"/>
</dbReference>
<evidence type="ECO:0000259" key="5">
    <source>
        <dbReference type="Pfam" id="PF18962"/>
    </source>
</evidence>
<evidence type="ECO:0000256" key="1">
    <source>
        <dbReference type="ARBA" id="ARBA00022729"/>
    </source>
</evidence>
<feature type="compositionally biased region" description="Basic and acidic residues" evidence="2">
    <location>
        <begin position="454"/>
        <end position="467"/>
    </location>
</feature>
<evidence type="ECO:0000256" key="3">
    <source>
        <dbReference type="SAM" id="SignalP"/>
    </source>
</evidence>
<dbReference type="RefSeq" id="WP_073319552.1">
    <property type="nucleotide sequence ID" value="NZ_FQYP01000008.1"/>
</dbReference>
<dbReference type="NCBIfam" id="TIGR04183">
    <property type="entry name" value="Por_Secre_tail"/>
    <property type="match status" value="1"/>
</dbReference>
<accession>A0A1M6J6Q2</accession>
<organism evidence="7 8">
    <name type="scientific">Aquimarina spongiae</name>
    <dbReference type="NCBI Taxonomy" id="570521"/>
    <lineage>
        <taxon>Bacteria</taxon>
        <taxon>Pseudomonadati</taxon>
        <taxon>Bacteroidota</taxon>
        <taxon>Flavobacteriia</taxon>
        <taxon>Flavobacteriales</taxon>
        <taxon>Flavobacteriaceae</taxon>
        <taxon>Aquimarina</taxon>
    </lineage>
</organism>
<feature type="domain" description="Secretion system C-terminal sorting" evidence="5">
    <location>
        <begin position="1267"/>
        <end position="1330"/>
    </location>
</feature>
<keyword evidence="1 3" id="KW-0732">Signal</keyword>
<feature type="domain" description="DUF4114" evidence="4">
    <location>
        <begin position="653"/>
        <end position="737"/>
    </location>
</feature>
<name>A0A1M6J6Q2_9FLAO</name>
<protein>
    <submittedName>
        <fullName evidence="7">Por secretion system C-terminal sorting domain-containing protein</fullName>
    </submittedName>
</protein>
<feature type="compositionally biased region" description="Polar residues" evidence="2">
    <location>
        <begin position="508"/>
        <end position="518"/>
    </location>
</feature>
<sequence>MKKITTLLIIIITFSLDAQEAFDCNDGTFYQVISGALKAYDPITGSYSEPLHTYATYNAGGYNEVDNYLYAIKKSDKHLLRIAKDMVIDLGAVAPSGTTVFGGGYAADVDPEGNLWVFQNNNKRTFHKITNLGNYNGNTSPVFEVIEADVTAPSTCADIVYVNGSFYGGSRGKIFKWDLSSGTPVFSSKNVANLPTSTFGAAYADANNRLYFSDNSGGLYLINDYEGDNPSATMLNLTETTNSNDGFKCASGISPLDKDQDGILDSMDADCDGDGILNTVECQGMDPYGDDDGDGLYNYLDGDVSGNGDNVVQDAFDRDGDGIPDFMDIDSDNDGIYDIVEAGQGTADTNNDGMCNGQDTNFQDIDSDGVADAFDADQGGTTVTPLDFDGDGVFDCYDIDSDNDGIVDIIEGQNSETYLGISGNDEDKDGLDDNFDADFGGTTNGTVNTDGTDGYDHLDTDSNHDGVSDFIEAYDSDGDGVPETTPSGVDQDGDGLDDNFDQRKTTFDSENGGQTPQSFPIPAICDRYNYLGEFNSNGKPLYLDGQDVVSQETLDMINNALPEGYPVPDFNPHYISSGYDTDIVVQQEAEVWVTFVGEGAGYRNTLGFYTYDINNPSQTVPQPEDITIIFPNVSAVGSGGELEIGDKVKIGSFPPNTGIGWVLLADAWKNGCVDTGNWQLYSNPDYNPESDPSLRTHNVLLNDPNSERIILGFEDIRRDYASCDQDFNDALFYITANPSGALKTDNCADINSGTDVSSANDGGLESNGDLASLIAKRNFNRVKTNQVFNTKKRQQPFMPEFVSYKSANNEDLSIHFPATGIKGTETTYVSSPEDLVGITNAAAVFSIDYYEGESRVAAALATSTKGSVYDHSKTICDRLNGSKLLDVRTVQIRKHTIVSTKIERASGKIEYALTFSIRKDDFENQIYSLWNIGSYPEGDYINFQVWGGTVSQVANIANYIIDSFVAVKPLRSNKINDVVPTVFVKEGSYANGKLTLTVVNKSRSENMQFVGNLRATEQAEEVNTTKTVTLSGAYNELVTIDTGYLFDIGFSIKGASSSQIDALYLADGPWGIDYAENGAVVNDFVIGKNDNTKEDNKHIVERNAMVRGEVKETLNLFRNVMPGDLSLDVTTYKAVQFEMFNTRDIEVILVTEGLQDWNNRLRYTIPATDQKESHSIAFADFVDGNDQPGIIEKVKSVVFSVQGDYQNFYTFELEVSALAFGKIASNEEEEEEDDDTTTEEEEEEDEEVIAVEEDTFDPNAVTQVKNYPNPFISETTIQIPGEHQEVLIEVIDMVGRTVRKEYVAVNRNTIRFDTRNLTPGIYHYMIRGQQMRRFKGRLFIKETN</sequence>
<proteinExistence type="predicted"/>
<feature type="region of interest" description="Disordered" evidence="2">
    <location>
        <begin position="1223"/>
        <end position="1248"/>
    </location>
</feature>
<feature type="domain" description="DUF6923" evidence="6">
    <location>
        <begin position="53"/>
        <end position="250"/>
    </location>
</feature>
<feature type="compositionally biased region" description="Acidic residues" evidence="2">
    <location>
        <begin position="1226"/>
        <end position="1248"/>
    </location>
</feature>
<feature type="chain" id="PRO_5012364445" evidence="3">
    <location>
        <begin position="19"/>
        <end position="1344"/>
    </location>
</feature>
<dbReference type="InterPro" id="IPR025193">
    <property type="entry name" value="DUF4114"/>
</dbReference>
<reference evidence="8" key="1">
    <citation type="submission" date="2016-11" db="EMBL/GenBank/DDBJ databases">
        <authorList>
            <person name="Varghese N."/>
            <person name="Submissions S."/>
        </authorList>
    </citation>
    <scope>NUCLEOTIDE SEQUENCE [LARGE SCALE GENOMIC DNA]</scope>
    <source>
        <strain evidence="8">DSM 22623</strain>
    </source>
</reference>
<dbReference type="Pfam" id="PF18962">
    <property type="entry name" value="Por_Secre_tail"/>
    <property type="match status" value="1"/>
</dbReference>
<dbReference type="InterPro" id="IPR028974">
    <property type="entry name" value="TSP_type-3_rpt"/>
</dbReference>
<evidence type="ECO:0000256" key="2">
    <source>
        <dbReference type="SAM" id="MobiDB-lite"/>
    </source>
</evidence>
<dbReference type="GO" id="GO:0005509">
    <property type="term" value="F:calcium ion binding"/>
    <property type="evidence" value="ECO:0007669"/>
    <property type="project" value="InterPro"/>
</dbReference>